<dbReference type="Gene3D" id="3.30.930.10">
    <property type="entry name" value="Bira Bifunctional Protein, Domain 2"/>
    <property type="match status" value="1"/>
</dbReference>
<dbReference type="Pfam" id="PF03099">
    <property type="entry name" value="BPL_LplA_LipB"/>
    <property type="match status" value="1"/>
</dbReference>
<dbReference type="EMBL" id="JXUW01000001">
    <property type="protein sequence ID" value="KJE78103.1"/>
    <property type="molecule type" value="Genomic_DNA"/>
</dbReference>
<dbReference type="AlphaFoldDB" id="A0A0D8FXV8"/>
<evidence type="ECO:0000256" key="2">
    <source>
        <dbReference type="ARBA" id="ARBA00022741"/>
    </source>
</evidence>
<evidence type="ECO:0000256" key="1">
    <source>
        <dbReference type="ARBA" id="ARBA00022598"/>
    </source>
</evidence>
<dbReference type="Pfam" id="PF02237">
    <property type="entry name" value="BPL_C"/>
    <property type="match status" value="1"/>
</dbReference>
<evidence type="ECO:0000313" key="8">
    <source>
        <dbReference type="Proteomes" id="UP000032336"/>
    </source>
</evidence>
<evidence type="ECO:0000256" key="5">
    <source>
        <dbReference type="ARBA" id="ARBA00024227"/>
    </source>
</evidence>
<keyword evidence="1 7" id="KW-0436">Ligase</keyword>
<dbReference type="GO" id="GO:0005737">
    <property type="term" value="C:cytoplasm"/>
    <property type="evidence" value="ECO:0007669"/>
    <property type="project" value="TreeGrafter"/>
</dbReference>
<dbReference type="InterPro" id="IPR004408">
    <property type="entry name" value="Biotin_CoA_COase_ligase"/>
</dbReference>
<dbReference type="PANTHER" id="PTHR12835:SF5">
    <property type="entry name" value="BIOTIN--PROTEIN LIGASE"/>
    <property type="match status" value="1"/>
</dbReference>
<dbReference type="NCBIfam" id="TIGR00121">
    <property type="entry name" value="birA_ligase"/>
    <property type="match status" value="1"/>
</dbReference>
<dbReference type="STRING" id="1121877.FEAC_00950"/>
<dbReference type="EC" id="6.3.4.15" evidence="5"/>
<name>A0A0D8FXV8_9ACTN</name>
<dbReference type="eggNOG" id="COG0340">
    <property type="taxonomic scope" value="Bacteria"/>
</dbReference>
<evidence type="ECO:0000259" key="6">
    <source>
        <dbReference type="PROSITE" id="PS51733"/>
    </source>
</evidence>
<dbReference type="PANTHER" id="PTHR12835">
    <property type="entry name" value="BIOTIN PROTEIN LIGASE"/>
    <property type="match status" value="1"/>
</dbReference>
<dbReference type="Gene3D" id="2.30.30.100">
    <property type="match status" value="1"/>
</dbReference>
<evidence type="ECO:0000256" key="4">
    <source>
        <dbReference type="ARBA" id="ARBA00023267"/>
    </source>
</evidence>
<comment type="caution">
    <text evidence="7">The sequence shown here is derived from an EMBL/GenBank/DDBJ whole genome shotgun (WGS) entry which is preliminary data.</text>
</comment>
<accession>A0A0D8FXV8</accession>
<protein>
    <recommendedName>
        <fullName evidence="5">biotin--[biotin carboxyl-carrier protein] ligase</fullName>
        <ecNumber evidence="5">6.3.4.15</ecNumber>
    </recommendedName>
</protein>
<gene>
    <name evidence="7" type="primary">birA</name>
    <name evidence="7" type="ORF">FEAC_00950</name>
</gene>
<dbReference type="InterPro" id="IPR004143">
    <property type="entry name" value="BPL_LPL_catalytic"/>
</dbReference>
<dbReference type="InterPro" id="IPR045864">
    <property type="entry name" value="aa-tRNA-synth_II/BPL/LPL"/>
</dbReference>
<dbReference type="GeneID" id="78371453"/>
<dbReference type="PROSITE" id="PS51733">
    <property type="entry name" value="BPL_LPL_CATALYTIC"/>
    <property type="match status" value="1"/>
</dbReference>
<evidence type="ECO:0000313" key="7">
    <source>
        <dbReference type="EMBL" id="KJE78103.1"/>
    </source>
</evidence>
<keyword evidence="4" id="KW-0092">Biotin</keyword>
<dbReference type="GO" id="GO:0005524">
    <property type="term" value="F:ATP binding"/>
    <property type="evidence" value="ECO:0007669"/>
    <property type="project" value="UniProtKB-KW"/>
</dbReference>
<dbReference type="SUPFAM" id="SSF55681">
    <property type="entry name" value="Class II aaRS and biotin synthetases"/>
    <property type="match status" value="1"/>
</dbReference>
<feature type="domain" description="BPL/LPL catalytic" evidence="6">
    <location>
        <begin position="1"/>
        <end position="182"/>
    </location>
</feature>
<proteinExistence type="predicted"/>
<reference evidence="7 8" key="1">
    <citation type="submission" date="2015-01" db="EMBL/GenBank/DDBJ databases">
        <title>Draft genome of the acidophilic iron oxidizer Ferrimicrobium acidiphilum strain T23.</title>
        <authorList>
            <person name="Poehlein A."/>
            <person name="Eisen S."/>
            <person name="Schloemann M."/>
            <person name="Johnson B.D."/>
            <person name="Daniel R."/>
            <person name="Muehling M."/>
        </authorList>
    </citation>
    <scope>NUCLEOTIDE SEQUENCE [LARGE SCALE GENOMIC DNA]</scope>
    <source>
        <strain evidence="7 8">T23</strain>
    </source>
</reference>
<keyword evidence="2" id="KW-0547">Nucleotide-binding</keyword>
<sequence length="255" mass="27658">MDSTTPWRIILLDETESTNRTMIDRFARISLERLVVVADHQVAGRGRRGRSFYDIPRSGLACSVLVHLPRQAAINLLPLAVANAAVLAVRALGASGIVLKWPNDLMVGGGKLGGILVDGSFDGTTYQGVLGLGLNLTATPTLVDGRTLSRLIDTLDGYTGEDFFLLRDTLLLNYLRELNDQILRLLEGRTESVLASYREFSSTLGRQVRILRPEGEVIGLAEDVDQEGCLVVKTVSGRIALHVGDVEHLGVVGDL</sequence>
<dbReference type="GO" id="GO:0004077">
    <property type="term" value="F:biotin--[biotin carboxyl-carrier protein] ligase activity"/>
    <property type="evidence" value="ECO:0007669"/>
    <property type="project" value="UniProtKB-EC"/>
</dbReference>
<dbReference type="InterPro" id="IPR008988">
    <property type="entry name" value="Transcriptional_repressor_C"/>
</dbReference>
<dbReference type="SUPFAM" id="SSF50037">
    <property type="entry name" value="C-terminal domain of transcriptional repressors"/>
    <property type="match status" value="1"/>
</dbReference>
<keyword evidence="3" id="KW-0067">ATP-binding</keyword>
<organism evidence="7 8">
    <name type="scientific">Ferrimicrobium acidiphilum DSM 19497</name>
    <dbReference type="NCBI Taxonomy" id="1121877"/>
    <lineage>
        <taxon>Bacteria</taxon>
        <taxon>Bacillati</taxon>
        <taxon>Actinomycetota</taxon>
        <taxon>Acidimicrobiia</taxon>
        <taxon>Acidimicrobiales</taxon>
        <taxon>Acidimicrobiaceae</taxon>
        <taxon>Ferrimicrobium</taxon>
    </lineage>
</organism>
<dbReference type="RefSeq" id="WP_035388110.1">
    <property type="nucleotide sequence ID" value="NZ_JQKF01000001.1"/>
</dbReference>
<dbReference type="Proteomes" id="UP000032336">
    <property type="component" value="Unassembled WGS sequence"/>
</dbReference>
<keyword evidence="8" id="KW-1185">Reference proteome</keyword>
<evidence type="ECO:0000256" key="3">
    <source>
        <dbReference type="ARBA" id="ARBA00022840"/>
    </source>
</evidence>
<dbReference type="InterPro" id="IPR003142">
    <property type="entry name" value="BPL_C"/>
</dbReference>